<dbReference type="InterPro" id="IPR007608">
    <property type="entry name" value="Senescence_reg_S40"/>
</dbReference>
<name>A0A2U1LWZ7_ARTAN</name>
<comment type="similarity">
    <text evidence="1">Belongs to the senescence regulator S40 family.</text>
</comment>
<gene>
    <name evidence="2" type="ORF">CTI12_AA419010</name>
</gene>
<dbReference type="STRING" id="35608.A0A2U1LWZ7"/>
<keyword evidence="3" id="KW-1185">Reference proteome</keyword>
<protein>
    <submittedName>
        <fullName evidence="2">Uncharacterized protein</fullName>
    </submittedName>
</protein>
<dbReference type="OrthoDB" id="1707410at2759"/>
<dbReference type="GO" id="GO:0010150">
    <property type="term" value="P:leaf senescence"/>
    <property type="evidence" value="ECO:0007669"/>
    <property type="project" value="UniProtKB-ARBA"/>
</dbReference>
<sequence>MDEELEESEVIFVEVEVWSKQDYFYDVEKPQHNKLKRKRKKNKRSSLPISIPEKKSNLFAYEESAVECDLFEEDIIPPHVILSRRLFENAAYSVCIGRGETLKIRDFIFKMTGFLET</sequence>
<dbReference type="PANTHER" id="PTHR33083:SF49">
    <property type="entry name" value="SENESCENCE REGULATOR"/>
    <property type="match status" value="1"/>
</dbReference>
<reference evidence="2 3" key="1">
    <citation type="journal article" date="2018" name="Mol. Plant">
        <title>The genome of Artemisia annua provides insight into the evolution of Asteraceae family and artemisinin biosynthesis.</title>
        <authorList>
            <person name="Shen Q."/>
            <person name="Zhang L."/>
            <person name="Liao Z."/>
            <person name="Wang S."/>
            <person name="Yan T."/>
            <person name="Shi P."/>
            <person name="Liu M."/>
            <person name="Fu X."/>
            <person name="Pan Q."/>
            <person name="Wang Y."/>
            <person name="Lv Z."/>
            <person name="Lu X."/>
            <person name="Zhang F."/>
            <person name="Jiang W."/>
            <person name="Ma Y."/>
            <person name="Chen M."/>
            <person name="Hao X."/>
            <person name="Li L."/>
            <person name="Tang Y."/>
            <person name="Lv G."/>
            <person name="Zhou Y."/>
            <person name="Sun X."/>
            <person name="Brodelius P.E."/>
            <person name="Rose J.K.C."/>
            <person name="Tang K."/>
        </authorList>
    </citation>
    <scope>NUCLEOTIDE SEQUENCE [LARGE SCALE GENOMIC DNA]</scope>
    <source>
        <strain evidence="3">cv. Huhao1</strain>
        <tissue evidence="2">Leaf</tissue>
    </source>
</reference>
<evidence type="ECO:0000313" key="3">
    <source>
        <dbReference type="Proteomes" id="UP000245207"/>
    </source>
</evidence>
<accession>A0A2U1LWZ7</accession>
<comment type="caution">
    <text evidence="2">The sequence shown here is derived from an EMBL/GenBank/DDBJ whole genome shotgun (WGS) entry which is preliminary data.</text>
</comment>
<dbReference type="Pfam" id="PF04520">
    <property type="entry name" value="Senescence_reg"/>
    <property type="match status" value="1"/>
</dbReference>
<evidence type="ECO:0000313" key="2">
    <source>
        <dbReference type="EMBL" id="PWA53539.1"/>
    </source>
</evidence>
<dbReference type="AlphaFoldDB" id="A0A2U1LWZ7"/>
<dbReference type="Proteomes" id="UP000245207">
    <property type="component" value="Unassembled WGS sequence"/>
</dbReference>
<dbReference type="EMBL" id="PKPP01007383">
    <property type="protein sequence ID" value="PWA53539.1"/>
    <property type="molecule type" value="Genomic_DNA"/>
</dbReference>
<dbReference type="PANTHER" id="PTHR33083">
    <property type="entry name" value="EXPRESSED PROTEIN"/>
    <property type="match status" value="1"/>
</dbReference>
<organism evidence="2 3">
    <name type="scientific">Artemisia annua</name>
    <name type="common">Sweet wormwood</name>
    <dbReference type="NCBI Taxonomy" id="35608"/>
    <lineage>
        <taxon>Eukaryota</taxon>
        <taxon>Viridiplantae</taxon>
        <taxon>Streptophyta</taxon>
        <taxon>Embryophyta</taxon>
        <taxon>Tracheophyta</taxon>
        <taxon>Spermatophyta</taxon>
        <taxon>Magnoliopsida</taxon>
        <taxon>eudicotyledons</taxon>
        <taxon>Gunneridae</taxon>
        <taxon>Pentapetalae</taxon>
        <taxon>asterids</taxon>
        <taxon>campanulids</taxon>
        <taxon>Asterales</taxon>
        <taxon>Asteraceae</taxon>
        <taxon>Asteroideae</taxon>
        <taxon>Anthemideae</taxon>
        <taxon>Artemisiinae</taxon>
        <taxon>Artemisia</taxon>
    </lineage>
</organism>
<proteinExistence type="inferred from homology"/>
<evidence type="ECO:0000256" key="1">
    <source>
        <dbReference type="ARBA" id="ARBA00034773"/>
    </source>
</evidence>